<dbReference type="OrthoDB" id="6367309at2759"/>
<dbReference type="EMBL" id="KB632399">
    <property type="protein sequence ID" value="ERL94820.1"/>
    <property type="molecule type" value="Genomic_DNA"/>
</dbReference>
<protein>
    <submittedName>
        <fullName evidence="2">Uncharacterized protein</fullName>
    </submittedName>
</protein>
<gene>
    <name evidence="3" type="ORF">D910_12093</name>
    <name evidence="2" type="ORF">YQE_03270</name>
</gene>
<accession>N6UNH0</accession>
<proteinExistence type="predicted"/>
<feature type="region of interest" description="Disordered" evidence="1">
    <location>
        <begin position="17"/>
        <end position="42"/>
    </location>
</feature>
<evidence type="ECO:0000256" key="1">
    <source>
        <dbReference type="SAM" id="MobiDB-lite"/>
    </source>
</evidence>
<feature type="non-terminal residue" evidence="2">
    <location>
        <position position="1"/>
    </location>
</feature>
<name>N6UNH0_DENPD</name>
<organism evidence="2">
    <name type="scientific">Dendroctonus ponderosae</name>
    <name type="common">Mountain pine beetle</name>
    <dbReference type="NCBI Taxonomy" id="77166"/>
    <lineage>
        <taxon>Eukaryota</taxon>
        <taxon>Metazoa</taxon>
        <taxon>Ecdysozoa</taxon>
        <taxon>Arthropoda</taxon>
        <taxon>Hexapoda</taxon>
        <taxon>Insecta</taxon>
        <taxon>Pterygota</taxon>
        <taxon>Neoptera</taxon>
        <taxon>Endopterygota</taxon>
        <taxon>Coleoptera</taxon>
        <taxon>Polyphaga</taxon>
        <taxon>Cucujiformia</taxon>
        <taxon>Curculionidae</taxon>
        <taxon>Scolytinae</taxon>
        <taxon>Dendroctonus</taxon>
    </lineage>
</organism>
<feature type="compositionally biased region" description="Basic residues" evidence="1">
    <location>
        <begin position="145"/>
        <end position="156"/>
    </location>
</feature>
<feature type="region of interest" description="Disordered" evidence="1">
    <location>
        <begin position="65"/>
        <end position="93"/>
    </location>
</feature>
<dbReference type="HOGENOM" id="CLU_593578_0_0_1"/>
<sequence length="489" mass="55576">IQYRYLSPALQRRSLSSSSCSSISAGPNHSFEHRVPKSLSDEDDCTLNEMMGKYDESYIYEKETDILSDSDPTDCESDIDTGQDGGDEEDNGEEELDFIDNGSYVEIESKADNTGHCMYIIPPDMQRKRSSRRRATRRGKEVTDRRRKLASSKKNCKQLLEKNSFHQDGSKSAGATPISIRKSNPESNQPKSQSDSLKKRSNSVCLQRDVNVLIEKRDREADMKYQELIGQAEQIIRTMNINGLSPRRLPGPTNKRVELLRTTECAKPEVLFMGKPNEEPSIPCSNISPSTIIFKNTRFSPKKNHITNFIINNSPVLVRKEMQSQSPISVRRTLTDSIMNIYLDYGHYSPLVIRKEANQLSEDVYKHSQMLGNNPTVPVNVPSKPTKEHHEYQVNILVDNAIEEVLAKLKGNSSLRIDLYKLLSFIGKTVAFNLSKHVPNGAFEEKVLSSENLRHQVLLNTIQSLKRNLEDHSASLQQTYRSTQNVYKY</sequence>
<dbReference type="AlphaFoldDB" id="N6UNH0"/>
<reference evidence="2 4" key="1">
    <citation type="journal article" date="2013" name="Genome Biol.">
        <title>Draft genome of the mountain pine beetle, Dendroctonus ponderosae Hopkins, a major forest pest.</title>
        <authorList>
            <person name="Keeling C.I."/>
            <person name="Yuen M.M."/>
            <person name="Liao N.Y."/>
            <person name="Docking T.R."/>
            <person name="Chan S.K."/>
            <person name="Taylor G.A."/>
            <person name="Palmquist D.L."/>
            <person name="Jackman S.D."/>
            <person name="Nguyen A."/>
            <person name="Li M."/>
            <person name="Henderson H."/>
            <person name="Janes J.K."/>
            <person name="Zhao Y."/>
            <person name="Pandoh P."/>
            <person name="Moore R."/>
            <person name="Sperling F.A."/>
            <person name="Huber D.P."/>
            <person name="Birol I."/>
            <person name="Jones S.J."/>
            <person name="Bohlmann J."/>
        </authorList>
    </citation>
    <scope>NUCLEOTIDE SEQUENCE</scope>
</reference>
<evidence type="ECO:0000313" key="3">
    <source>
        <dbReference type="EMBL" id="ERL94820.1"/>
    </source>
</evidence>
<evidence type="ECO:0000313" key="4">
    <source>
        <dbReference type="Proteomes" id="UP000030742"/>
    </source>
</evidence>
<evidence type="ECO:0000313" key="2">
    <source>
        <dbReference type="EMBL" id="ENN80277.1"/>
    </source>
</evidence>
<feature type="compositionally biased region" description="Basic and acidic residues" evidence="1">
    <location>
        <begin position="159"/>
        <end position="169"/>
    </location>
</feature>
<dbReference type="Proteomes" id="UP000030742">
    <property type="component" value="Unassembled WGS sequence"/>
</dbReference>
<feature type="compositionally biased region" description="Acidic residues" evidence="1">
    <location>
        <begin position="66"/>
        <end position="93"/>
    </location>
</feature>
<feature type="region of interest" description="Disordered" evidence="1">
    <location>
        <begin position="116"/>
        <end position="202"/>
    </location>
</feature>
<dbReference type="OMA" id="CTLNEMM"/>
<feature type="compositionally biased region" description="Basic residues" evidence="1">
    <location>
        <begin position="128"/>
        <end position="137"/>
    </location>
</feature>
<dbReference type="EMBL" id="KB740562">
    <property type="protein sequence ID" value="ENN80277.1"/>
    <property type="molecule type" value="Genomic_DNA"/>
</dbReference>
<feature type="compositionally biased region" description="Polar residues" evidence="1">
    <location>
        <begin position="181"/>
        <end position="195"/>
    </location>
</feature>